<evidence type="ECO:0000313" key="14">
    <source>
        <dbReference type="Proteomes" id="UP001479933"/>
    </source>
</evidence>
<comment type="function">
    <text evidence="7 9">Essential cell division protein that forms a contractile ring structure (Z ring) at the future cell division site. The regulation of the ring assembly controls the timing and the location of cell division. One of the functions of the FtsZ ring is to recruit other cell division proteins to the septum to produce a new cell wall between the dividing cells. Binds GTP and shows GTPase activity.</text>
</comment>
<dbReference type="PROSITE" id="PS01134">
    <property type="entry name" value="FTSZ_1"/>
    <property type="match status" value="1"/>
</dbReference>
<dbReference type="RefSeq" id="WP_066162842.1">
    <property type="nucleotide sequence ID" value="NZ_CP136137.1"/>
</dbReference>
<feature type="binding site" evidence="7">
    <location>
        <position position="136"/>
    </location>
    <ligand>
        <name>GTP</name>
        <dbReference type="ChEBI" id="CHEBI:37565"/>
    </ligand>
</feature>
<keyword evidence="2 7" id="KW-0132">Cell division</keyword>
<feature type="region of interest" description="Disordered" evidence="10">
    <location>
        <begin position="321"/>
        <end position="387"/>
    </location>
</feature>
<evidence type="ECO:0000256" key="3">
    <source>
        <dbReference type="ARBA" id="ARBA00022741"/>
    </source>
</evidence>
<dbReference type="HAMAP" id="MF_00909">
    <property type="entry name" value="FtsZ"/>
    <property type="match status" value="1"/>
</dbReference>
<feature type="domain" description="Tubulin/FtsZ GTPase" evidence="11">
    <location>
        <begin position="10"/>
        <end position="202"/>
    </location>
</feature>
<dbReference type="InterPro" id="IPR037103">
    <property type="entry name" value="Tubulin/FtsZ-like_C"/>
</dbReference>
<organism evidence="13 14">
    <name type="scientific">Gordonia hydrophobica</name>
    <dbReference type="NCBI Taxonomy" id="40516"/>
    <lineage>
        <taxon>Bacteria</taxon>
        <taxon>Bacillati</taxon>
        <taxon>Actinomycetota</taxon>
        <taxon>Actinomycetes</taxon>
        <taxon>Mycobacteriales</taxon>
        <taxon>Gordoniaceae</taxon>
        <taxon>Gordonia</taxon>
    </lineage>
</organism>
<dbReference type="PROSITE" id="PS01135">
    <property type="entry name" value="FTSZ_2"/>
    <property type="match status" value="1"/>
</dbReference>
<evidence type="ECO:0000256" key="4">
    <source>
        <dbReference type="ARBA" id="ARBA00023134"/>
    </source>
</evidence>
<comment type="subunit">
    <text evidence="7">Homodimer. Polymerizes to form a dynamic ring structure in a strictly GTP-dependent manner. Interacts directly with several other division proteins.</text>
</comment>
<comment type="subcellular location">
    <subcellularLocation>
        <location evidence="7">Cytoplasm</location>
    </subcellularLocation>
    <text evidence="7">Assembles at midcell at the inner surface of the cytoplasmic membrane.</text>
</comment>
<gene>
    <name evidence="7 13" type="primary">ftsZ</name>
    <name evidence="13" type="ORF">RVF87_15735</name>
</gene>
<feature type="compositionally biased region" description="Acidic residues" evidence="10">
    <location>
        <begin position="376"/>
        <end position="387"/>
    </location>
</feature>
<feature type="compositionally biased region" description="Low complexity" evidence="10">
    <location>
        <begin position="324"/>
        <end position="340"/>
    </location>
</feature>
<dbReference type="InterPro" id="IPR003008">
    <property type="entry name" value="Tubulin_FtsZ_GTPase"/>
</dbReference>
<dbReference type="PANTHER" id="PTHR30314:SF3">
    <property type="entry name" value="MITOCHONDRIAL DIVISION PROTEIN FSZA"/>
    <property type="match status" value="1"/>
</dbReference>
<evidence type="ECO:0000256" key="1">
    <source>
        <dbReference type="ARBA" id="ARBA00009690"/>
    </source>
</evidence>
<feature type="domain" description="Tubulin/FtsZ 2-layer sandwich" evidence="12">
    <location>
        <begin position="204"/>
        <end position="321"/>
    </location>
</feature>
<dbReference type="PRINTS" id="PR00423">
    <property type="entry name" value="CELLDVISFTSZ"/>
</dbReference>
<dbReference type="SMART" id="SM00865">
    <property type="entry name" value="Tubulin_C"/>
    <property type="match status" value="1"/>
</dbReference>
<dbReference type="NCBIfam" id="TIGR00065">
    <property type="entry name" value="ftsZ"/>
    <property type="match status" value="1"/>
</dbReference>
<proteinExistence type="inferred from homology"/>
<feature type="binding site" evidence="7">
    <location>
        <begin position="18"/>
        <end position="22"/>
    </location>
    <ligand>
        <name>GTP</name>
        <dbReference type="ChEBI" id="CHEBI:37565"/>
    </ligand>
</feature>
<dbReference type="Pfam" id="PF00091">
    <property type="entry name" value="Tubulin"/>
    <property type="match status" value="1"/>
</dbReference>
<dbReference type="InterPro" id="IPR045061">
    <property type="entry name" value="FtsZ/CetZ"/>
</dbReference>
<keyword evidence="3 7" id="KW-0547">Nucleotide-binding</keyword>
<dbReference type="InterPro" id="IPR024757">
    <property type="entry name" value="FtsZ_C"/>
</dbReference>
<keyword evidence="5 7" id="KW-0717">Septation</keyword>
<dbReference type="InterPro" id="IPR008280">
    <property type="entry name" value="Tub_FtsZ_C"/>
</dbReference>
<dbReference type="Pfam" id="PF12327">
    <property type="entry name" value="FtsZ_C"/>
    <property type="match status" value="1"/>
</dbReference>
<dbReference type="SUPFAM" id="SSF55307">
    <property type="entry name" value="Tubulin C-terminal domain-like"/>
    <property type="match status" value="1"/>
</dbReference>
<dbReference type="InterPro" id="IPR018316">
    <property type="entry name" value="Tubulin/FtsZ_2-layer-sand-dom"/>
</dbReference>
<keyword evidence="14" id="KW-1185">Reference proteome</keyword>
<evidence type="ECO:0000259" key="11">
    <source>
        <dbReference type="SMART" id="SM00864"/>
    </source>
</evidence>
<keyword evidence="6 7" id="KW-0131">Cell cycle</keyword>
<dbReference type="SMART" id="SM00864">
    <property type="entry name" value="Tubulin"/>
    <property type="match status" value="1"/>
</dbReference>
<sequence>MTPPHNYLAVIKVVGIGGGGVNAVNRMIEQGLKGVEFIAINTDAQALLISDADVKLDIGRESTRGLGAGANPDVGRMAAEDAKDEIEELLKGADMVFVTAGEGGGTGTGGAPVVASIARKLGALTVGVVTRPFSFEGKRRGNQAESGIAALRESCDTLIVIPNDRLLHLGDAQVSLMDAFRSADEVLLNGVQGITDLITTPGLINVDFADVKGVMSDAGSALMGIGASRGEDRARKAAEAAINSPLLEASMEGARGVLLSIAGGSDLGLFEINDAASQVQEAAHEDANIIFGTVIDDNLGDEVRVTVIAAGFDSGSSAKRHQQAAPAAASNAGVANASAGETSRPVADDPLFPSKREAPASPFGDQGARRNALRFDDDDVDVPDFMK</sequence>
<evidence type="ECO:0000256" key="6">
    <source>
        <dbReference type="ARBA" id="ARBA00023306"/>
    </source>
</evidence>
<keyword evidence="4 7" id="KW-0342">GTP-binding</keyword>
<accession>A0ABZ2TYS6</accession>
<evidence type="ECO:0000256" key="9">
    <source>
        <dbReference type="RuleBase" id="RU000631"/>
    </source>
</evidence>
<dbReference type="GO" id="GO:0051301">
    <property type="term" value="P:cell division"/>
    <property type="evidence" value="ECO:0007669"/>
    <property type="project" value="UniProtKB-KW"/>
</dbReference>
<evidence type="ECO:0000256" key="8">
    <source>
        <dbReference type="NCBIfam" id="TIGR00065"/>
    </source>
</evidence>
<dbReference type="InterPro" id="IPR020805">
    <property type="entry name" value="Cell_div_FtsZ_CS"/>
</dbReference>
<feature type="binding site" evidence="7">
    <location>
        <position position="140"/>
    </location>
    <ligand>
        <name>GTP</name>
        <dbReference type="ChEBI" id="CHEBI:37565"/>
    </ligand>
</feature>
<evidence type="ECO:0000259" key="12">
    <source>
        <dbReference type="SMART" id="SM00865"/>
    </source>
</evidence>
<comment type="similarity">
    <text evidence="1 7 9">Belongs to the FtsZ family.</text>
</comment>
<evidence type="ECO:0000256" key="2">
    <source>
        <dbReference type="ARBA" id="ARBA00022618"/>
    </source>
</evidence>
<evidence type="ECO:0000313" key="13">
    <source>
        <dbReference type="EMBL" id="WYY06507.1"/>
    </source>
</evidence>
<reference evidence="13 14" key="1">
    <citation type="journal article" date="2023" name="Virus Evol.">
        <title>Computational host range prediction-The good, the bad, and the ugly.</title>
        <authorList>
            <person name="Howell A.A."/>
            <person name="Versoza C.J."/>
            <person name="Pfeifer S.P."/>
        </authorList>
    </citation>
    <scope>NUCLEOTIDE SEQUENCE [LARGE SCALE GENOMIC DNA]</scope>
    <source>
        <strain evidence="13 14">1610/1b</strain>
    </source>
</reference>
<keyword evidence="7" id="KW-0963">Cytoplasm</keyword>
<dbReference type="Gene3D" id="3.30.1330.20">
    <property type="entry name" value="Tubulin/FtsZ, C-terminal domain"/>
    <property type="match status" value="1"/>
</dbReference>
<dbReference type="PANTHER" id="PTHR30314">
    <property type="entry name" value="CELL DIVISION PROTEIN FTSZ-RELATED"/>
    <property type="match status" value="1"/>
</dbReference>
<name>A0ABZ2TYS6_9ACTN</name>
<dbReference type="SUPFAM" id="SSF52490">
    <property type="entry name" value="Tubulin nucleotide-binding domain-like"/>
    <property type="match status" value="1"/>
</dbReference>
<evidence type="ECO:0000256" key="10">
    <source>
        <dbReference type="SAM" id="MobiDB-lite"/>
    </source>
</evidence>
<protein>
    <recommendedName>
        <fullName evidence="7 8">Cell division protein FtsZ</fullName>
    </recommendedName>
</protein>
<dbReference type="InterPro" id="IPR000158">
    <property type="entry name" value="Cell_div_FtsZ"/>
</dbReference>
<evidence type="ECO:0000256" key="7">
    <source>
        <dbReference type="HAMAP-Rule" id="MF_00909"/>
    </source>
</evidence>
<evidence type="ECO:0000256" key="5">
    <source>
        <dbReference type="ARBA" id="ARBA00023210"/>
    </source>
</evidence>
<dbReference type="EMBL" id="CP136137">
    <property type="protein sequence ID" value="WYY06507.1"/>
    <property type="molecule type" value="Genomic_DNA"/>
</dbReference>
<dbReference type="Gene3D" id="3.40.50.1440">
    <property type="entry name" value="Tubulin/FtsZ, GTPase domain"/>
    <property type="match status" value="1"/>
</dbReference>
<dbReference type="Proteomes" id="UP001479933">
    <property type="component" value="Chromosome"/>
</dbReference>
<dbReference type="CDD" id="cd02201">
    <property type="entry name" value="FtsZ_type1"/>
    <property type="match status" value="1"/>
</dbReference>
<feature type="binding site" evidence="7">
    <location>
        <begin position="105"/>
        <end position="107"/>
    </location>
    <ligand>
        <name>GTP</name>
        <dbReference type="ChEBI" id="CHEBI:37565"/>
    </ligand>
</feature>
<dbReference type="InterPro" id="IPR036525">
    <property type="entry name" value="Tubulin/FtsZ_GTPase_sf"/>
</dbReference>
<feature type="binding site" evidence="7">
    <location>
        <position position="184"/>
    </location>
    <ligand>
        <name>GTP</name>
        <dbReference type="ChEBI" id="CHEBI:37565"/>
    </ligand>
</feature>